<protein>
    <submittedName>
        <fullName evidence="1">Uncharacterized protein</fullName>
    </submittedName>
</protein>
<dbReference type="EMBL" id="PEMG01000037">
    <property type="protein sequence ID" value="RTI11799.1"/>
    <property type="molecule type" value="Genomic_DNA"/>
</dbReference>
<accession>A0A430UT68</accession>
<name>A0A430UT68_THESC</name>
<dbReference type="RefSeq" id="WP_126218269.1">
    <property type="nucleotide sequence ID" value="NZ_PEMG01000037.1"/>
</dbReference>
<comment type="caution">
    <text evidence="1">The sequence shown here is derived from an EMBL/GenBank/DDBJ whole genome shotgun (WGS) entry which is preliminary data.</text>
</comment>
<reference evidence="1 2" key="1">
    <citation type="journal article" date="2019" name="Extremophiles">
        <title>Biogeography of thermophiles and predominance of Thermus scotoductus in domestic water heaters.</title>
        <authorList>
            <person name="Wilpiszeski R.L."/>
            <person name="Zhang Z."/>
            <person name="House C.H."/>
        </authorList>
    </citation>
    <scope>NUCLEOTIDE SEQUENCE [LARGE SCALE GENOMIC DNA]</scope>
    <source>
        <strain evidence="1 2">17_S17</strain>
    </source>
</reference>
<proteinExistence type="predicted"/>
<sequence>MDRRAWAVLNTSHPRLQELLPKVYTGEPCNVELPLREVKVYAVFSWEVELLPLGVNARNGVLALGVNAGPYTRSYHGAGGASGHPPCGA</sequence>
<gene>
    <name evidence="1" type="ORF">CSW30_01990</name>
</gene>
<evidence type="ECO:0000313" key="2">
    <source>
        <dbReference type="Proteomes" id="UP000287173"/>
    </source>
</evidence>
<organism evidence="1 2">
    <name type="scientific">Thermus scotoductus</name>
    <dbReference type="NCBI Taxonomy" id="37636"/>
    <lineage>
        <taxon>Bacteria</taxon>
        <taxon>Thermotogati</taxon>
        <taxon>Deinococcota</taxon>
        <taxon>Deinococci</taxon>
        <taxon>Thermales</taxon>
        <taxon>Thermaceae</taxon>
        <taxon>Thermus</taxon>
    </lineage>
</organism>
<evidence type="ECO:0000313" key="1">
    <source>
        <dbReference type="EMBL" id="RTI11799.1"/>
    </source>
</evidence>
<dbReference type="Proteomes" id="UP000287173">
    <property type="component" value="Unassembled WGS sequence"/>
</dbReference>
<dbReference type="AlphaFoldDB" id="A0A430UT68"/>